<gene>
    <name evidence="6" type="ORF">DXC51_17025</name>
</gene>
<dbReference type="PANTHER" id="PTHR21600:SF44">
    <property type="entry name" value="RIBOSOMAL LARGE SUBUNIT PSEUDOURIDINE SYNTHASE D"/>
    <property type="match status" value="1"/>
</dbReference>
<keyword evidence="4" id="KW-0413">Isomerase</keyword>
<dbReference type="Proteomes" id="UP000260812">
    <property type="component" value="Unassembled WGS sequence"/>
</dbReference>
<comment type="similarity">
    <text evidence="2 4">Belongs to the pseudouridine synthase RluA family.</text>
</comment>
<dbReference type="GO" id="GO:0140098">
    <property type="term" value="F:catalytic activity, acting on RNA"/>
    <property type="evidence" value="ECO:0007669"/>
    <property type="project" value="UniProtKB-ARBA"/>
</dbReference>
<keyword evidence="7" id="KW-1185">Reference proteome</keyword>
<accession>A0A3E3I153</accession>
<comment type="caution">
    <text evidence="6">The sequence shown here is derived from an EMBL/GenBank/DDBJ whole genome shotgun (WGS) entry which is preliminary data.</text>
</comment>
<dbReference type="Pfam" id="PF00849">
    <property type="entry name" value="PseudoU_synth_2"/>
    <property type="match status" value="1"/>
</dbReference>
<evidence type="ECO:0000256" key="1">
    <source>
        <dbReference type="ARBA" id="ARBA00000073"/>
    </source>
</evidence>
<sequence length="295" mass="33404">MKRTIIYHINAEEDGLTIGQFLKRKKYSGQNLTQLKKQEQGILLNSKPAYVIHKLAEGDTLTINILEEEISEKIPPVPLPVHIVYEDEDLMVLDKPADMPIHPSMKNYENSLANGLAWYFASQNIPFVFRCINRLDRDTTGLTIIAKHMVSGGILSVMAARREISREYLAIVSGTGMPPEGTVDAPLGRKPGSAIERMVDFEHGERAVTHYRVLQEKNGCSLISLHLETGRTHQIRVHMKYLGYPLIGDFLYYPDKTLISRQALHSCRLEFSHPITGQPMVFTSPLPEDMQQVLR</sequence>
<feature type="active site" evidence="3">
    <location>
        <position position="136"/>
    </location>
</feature>
<dbReference type="CDD" id="cd02869">
    <property type="entry name" value="PseudoU_synth_RluA_like"/>
    <property type="match status" value="1"/>
</dbReference>
<evidence type="ECO:0000313" key="6">
    <source>
        <dbReference type="EMBL" id="RGE58204.1"/>
    </source>
</evidence>
<evidence type="ECO:0000256" key="2">
    <source>
        <dbReference type="ARBA" id="ARBA00010876"/>
    </source>
</evidence>
<dbReference type="GeneID" id="97988524"/>
<name>A0A3E3I153_9FIRM</name>
<dbReference type="GO" id="GO:0009982">
    <property type="term" value="F:pseudouridine synthase activity"/>
    <property type="evidence" value="ECO:0007669"/>
    <property type="project" value="InterPro"/>
</dbReference>
<evidence type="ECO:0000259" key="5">
    <source>
        <dbReference type="Pfam" id="PF00849"/>
    </source>
</evidence>
<dbReference type="InterPro" id="IPR050188">
    <property type="entry name" value="RluA_PseudoU_synthase"/>
</dbReference>
<dbReference type="EC" id="5.4.99.-" evidence="4"/>
<evidence type="ECO:0000313" key="7">
    <source>
        <dbReference type="Proteomes" id="UP000260812"/>
    </source>
</evidence>
<reference evidence="6" key="1">
    <citation type="submission" date="2018-08" db="EMBL/GenBank/DDBJ databases">
        <title>A genome reference for cultivated species of the human gut microbiota.</title>
        <authorList>
            <person name="Zou Y."/>
            <person name="Xue W."/>
            <person name="Luo G."/>
        </authorList>
    </citation>
    <scope>NUCLEOTIDE SEQUENCE [LARGE SCALE GENOMIC DNA]</scope>
    <source>
        <strain evidence="6">TF05-5AC</strain>
    </source>
</reference>
<dbReference type="GO" id="GO:0003723">
    <property type="term" value="F:RNA binding"/>
    <property type="evidence" value="ECO:0007669"/>
    <property type="project" value="InterPro"/>
</dbReference>
<dbReference type="PANTHER" id="PTHR21600">
    <property type="entry name" value="MITOCHONDRIAL RNA PSEUDOURIDINE SYNTHASE"/>
    <property type="match status" value="1"/>
</dbReference>
<dbReference type="Gene3D" id="3.30.2350.10">
    <property type="entry name" value="Pseudouridine synthase"/>
    <property type="match status" value="1"/>
</dbReference>
<dbReference type="InterPro" id="IPR006145">
    <property type="entry name" value="PsdUridine_synth_RsuA/RluA"/>
</dbReference>
<feature type="domain" description="Pseudouridine synthase RsuA/RluA-like" evidence="5">
    <location>
        <begin position="89"/>
        <end position="240"/>
    </location>
</feature>
<dbReference type="NCBIfam" id="TIGR00005">
    <property type="entry name" value="rluA_subfam"/>
    <property type="match status" value="1"/>
</dbReference>
<dbReference type="GO" id="GO:0000455">
    <property type="term" value="P:enzyme-directed rRNA pseudouridine synthesis"/>
    <property type="evidence" value="ECO:0007669"/>
    <property type="project" value="TreeGrafter"/>
</dbReference>
<comment type="function">
    <text evidence="4">Responsible for synthesis of pseudouridine from uracil.</text>
</comment>
<dbReference type="RefSeq" id="WP_117545003.1">
    <property type="nucleotide sequence ID" value="NZ_QVLV01000012.1"/>
</dbReference>
<protein>
    <recommendedName>
        <fullName evidence="4">Pseudouridine synthase</fullName>
        <ecNumber evidence="4">5.4.99.-</ecNumber>
    </recommendedName>
</protein>
<dbReference type="EMBL" id="QVLV01000012">
    <property type="protein sequence ID" value="RGE58204.1"/>
    <property type="molecule type" value="Genomic_DNA"/>
</dbReference>
<dbReference type="AlphaFoldDB" id="A0A3E3I153"/>
<evidence type="ECO:0000256" key="3">
    <source>
        <dbReference type="PIRSR" id="PIRSR606225-1"/>
    </source>
</evidence>
<dbReference type="SUPFAM" id="SSF55120">
    <property type="entry name" value="Pseudouridine synthase"/>
    <property type="match status" value="1"/>
</dbReference>
<evidence type="ECO:0000256" key="4">
    <source>
        <dbReference type="RuleBase" id="RU362028"/>
    </source>
</evidence>
<dbReference type="InterPro" id="IPR006225">
    <property type="entry name" value="PsdUridine_synth_RluC/D"/>
</dbReference>
<proteinExistence type="inferred from homology"/>
<dbReference type="InterPro" id="IPR020103">
    <property type="entry name" value="PsdUridine_synth_cat_dom_sf"/>
</dbReference>
<comment type="catalytic activity">
    <reaction evidence="1 4">
        <text>a uridine in RNA = a pseudouridine in RNA</text>
        <dbReference type="Rhea" id="RHEA:48348"/>
        <dbReference type="Rhea" id="RHEA-COMP:12068"/>
        <dbReference type="Rhea" id="RHEA-COMP:12069"/>
        <dbReference type="ChEBI" id="CHEBI:65314"/>
        <dbReference type="ChEBI" id="CHEBI:65315"/>
    </reaction>
</comment>
<organism evidence="6 7">
    <name type="scientific">Eisenbergiella massiliensis</name>
    <dbReference type="NCBI Taxonomy" id="1720294"/>
    <lineage>
        <taxon>Bacteria</taxon>
        <taxon>Bacillati</taxon>
        <taxon>Bacillota</taxon>
        <taxon>Clostridia</taxon>
        <taxon>Lachnospirales</taxon>
        <taxon>Lachnospiraceae</taxon>
        <taxon>Eisenbergiella</taxon>
    </lineage>
</organism>